<reference evidence="1 2" key="1">
    <citation type="submission" date="2019-06" db="EMBL/GenBank/DDBJ databases">
        <title>Whole genome shotgun sequence of Brevibacillus reuszeri NBRC 15719.</title>
        <authorList>
            <person name="Hosoyama A."/>
            <person name="Uohara A."/>
            <person name="Ohji S."/>
            <person name="Ichikawa N."/>
        </authorList>
    </citation>
    <scope>NUCLEOTIDE SEQUENCE [LARGE SCALE GENOMIC DNA]</scope>
    <source>
        <strain evidence="1 2">NBRC 15719</strain>
    </source>
</reference>
<dbReference type="Proteomes" id="UP000319578">
    <property type="component" value="Unassembled WGS sequence"/>
</dbReference>
<dbReference type="EMBL" id="BJON01000024">
    <property type="protein sequence ID" value="GED71984.1"/>
    <property type="molecule type" value="Genomic_DNA"/>
</dbReference>
<evidence type="ECO:0000313" key="1">
    <source>
        <dbReference type="EMBL" id="GED71984.1"/>
    </source>
</evidence>
<evidence type="ECO:0008006" key="3">
    <source>
        <dbReference type="Google" id="ProtNLM"/>
    </source>
</evidence>
<evidence type="ECO:0000313" key="2">
    <source>
        <dbReference type="Proteomes" id="UP000319578"/>
    </source>
</evidence>
<comment type="caution">
    <text evidence="1">The sequence shown here is derived from an EMBL/GenBank/DDBJ whole genome shotgun (WGS) entry which is preliminary data.</text>
</comment>
<accession>A0ABQ0TW31</accession>
<protein>
    <recommendedName>
        <fullName evidence="3">YtkA-like domain-containing protein</fullName>
    </recommendedName>
</protein>
<proteinExistence type="predicted"/>
<dbReference type="RefSeq" id="WP_236699833.1">
    <property type="nucleotide sequence ID" value="NZ_BJON01000024.1"/>
</dbReference>
<organism evidence="1 2">
    <name type="scientific">Brevibacillus reuszeri</name>
    <dbReference type="NCBI Taxonomy" id="54915"/>
    <lineage>
        <taxon>Bacteria</taxon>
        <taxon>Bacillati</taxon>
        <taxon>Bacillota</taxon>
        <taxon>Bacilli</taxon>
        <taxon>Bacillales</taxon>
        <taxon>Paenibacillaceae</taxon>
        <taxon>Brevibacillus</taxon>
    </lineage>
</organism>
<gene>
    <name evidence="1" type="ORF">BRE01_56860</name>
</gene>
<name>A0ABQ0TW31_9BACL</name>
<keyword evidence="2" id="KW-1185">Reference proteome</keyword>
<sequence length="170" mass="18440">MNGWLSEYDMVLGIREKVVSDLRKPAYLSAFLSLVFLLLPACSGQNQQEHSQHGAAATAGTTTPLLVIQDMSIPLQVELEPTNAQILKENQLRIIVPAEHVDKLKLAKVSVTLTMPSMDHGAVNFEAAAFKDGEFTAKIIPTMVGGWLATITFEVDGQTATATYPFEAVP</sequence>